<evidence type="ECO:0000313" key="1">
    <source>
        <dbReference type="EMBL" id="THT99049.1"/>
    </source>
</evidence>
<protein>
    <submittedName>
        <fullName evidence="1">DUF2145 domain-containing protein</fullName>
    </submittedName>
</protein>
<proteinExistence type="predicted"/>
<dbReference type="EMBL" id="STFG01000016">
    <property type="protein sequence ID" value="THT99049.1"/>
    <property type="molecule type" value="Genomic_DNA"/>
</dbReference>
<organism evidence="1 2">
    <name type="scientific">Lampropedia puyangensis</name>
    <dbReference type="NCBI Taxonomy" id="1330072"/>
    <lineage>
        <taxon>Bacteria</taxon>
        <taxon>Pseudomonadati</taxon>
        <taxon>Pseudomonadota</taxon>
        <taxon>Betaproteobacteria</taxon>
        <taxon>Burkholderiales</taxon>
        <taxon>Comamonadaceae</taxon>
        <taxon>Lampropedia</taxon>
    </lineage>
</organism>
<dbReference type="Proteomes" id="UP000308917">
    <property type="component" value="Unassembled WGS sequence"/>
</dbReference>
<accession>A0A4S8EVZ4</accession>
<evidence type="ECO:0000313" key="2">
    <source>
        <dbReference type="Proteomes" id="UP000308917"/>
    </source>
</evidence>
<dbReference type="InterPro" id="IPR014547">
    <property type="entry name" value="UCP028477"/>
</dbReference>
<gene>
    <name evidence="1" type="ORF">E9531_13170</name>
</gene>
<keyword evidence="2" id="KW-1185">Reference proteome</keyword>
<reference evidence="1 2" key="1">
    <citation type="journal article" date="2015" name="Antonie Van Leeuwenhoek">
        <title>Lampropedia puyangensis sp. nov., isolated from symptomatic bark of Populus ? euramericana canker and emended description of Lampropedia hyalina (Ehrenberg 1832) Lee et al. 2004.</title>
        <authorList>
            <person name="Li Y."/>
            <person name="Wang T."/>
            <person name="Piao C.G."/>
            <person name="Wang L.F."/>
            <person name="Tian G.Z."/>
            <person name="Zhu T.H."/>
            <person name="Guo M.W."/>
        </authorList>
    </citation>
    <scope>NUCLEOTIDE SEQUENCE [LARGE SCALE GENOMIC DNA]</scope>
    <source>
        <strain evidence="1 2">2-bin</strain>
    </source>
</reference>
<comment type="caution">
    <text evidence="1">The sequence shown here is derived from an EMBL/GenBank/DDBJ whole genome shotgun (WGS) entry which is preliminary data.</text>
</comment>
<dbReference type="OrthoDB" id="9000139at2"/>
<name>A0A4S8EVZ4_9BURK</name>
<sequence>MTTAAYAGRSCEDQRPNVQTVVQGLNLAEQTAKALDASGANVVLLARAGQDLSRWNLQYSHAGWAYRDGQGHWRVVHKLNTCGTDSAYLYRQGLAEFFLDDLWRYEAAWIVPQPDVQRKLLAKLPDNAAALLLNERNYNLVSYAWGTKYQQSNQWAFEFLAQSMEPSLVQTRAQAQAWLQLRNYVPQRLQIRALSRLGGRISAANIAFDDHPSSQRFQDQIDTITVDSLFRWMAAVQLAQADVQTVELR</sequence>
<dbReference type="Pfam" id="PF09916">
    <property type="entry name" value="DUF2145"/>
    <property type="match status" value="1"/>
</dbReference>
<dbReference type="AlphaFoldDB" id="A0A4S8EVZ4"/>